<proteinExistence type="predicted"/>
<reference evidence="2 3" key="1">
    <citation type="submission" date="2015-10" db="EMBL/GenBank/DDBJ databases">
        <title>Draft genome sequence of Streptomyces corchorusii DSM 40340, type strain for the species Streptomyces corchorusii.</title>
        <authorList>
            <person name="Ruckert C."/>
            <person name="Winkler A."/>
            <person name="Kalinowski J."/>
            <person name="Kampfer P."/>
            <person name="Glaeser S."/>
        </authorList>
    </citation>
    <scope>NUCLEOTIDE SEQUENCE [LARGE SCALE GENOMIC DNA]</scope>
    <source>
        <strain evidence="2 3">DSM 40340</strain>
    </source>
</reference>
<sequence length="85" mass="8738">MTHPTRRTPAHRPRPGRRRHRAASLGALFATLALGLTGQLTAHPVVETSAGTPSARPLGAGVTYTDAPAVPPYSGTAPARGLPPV</sequence>
<dbReference type="AlphaFoldDB" id="A0A101QDD4"/>
<accession>A0A101QDD4</accession>
<protein>
    <submittedName>
        <fullName evidence="2">Uncharacterized protein</fullName>
    </submittedName>
</protein>
<evidence type="ECO:0000256" key="1">
    <source>
        <dbReference type="SAM" id="MobiDB-lite"/>
    </source>
</evidence>
<feature type="region of interest" description="Disordered" evidence="1">
    <location>
        <begin position="1"/>
        <end position="20"/>
    </location>
</feature>
<organism evidence="2 3">
    <name type="scientific">Streptomyces corchorusii</name>
    <name type="common">Streptomyces chibaensis</name>
    <dbReference type="NCBI Taxonomy" id="1903"/>
    <lineage>
        <taxon>Bacteria</taxon>
        <taxon>Bacillati</taxon>
        <taxon>Actinomycetota</taxon>
        <taxon>Actinomycetes</taxon>
        <taxon>Kitasatosporales</taxon>
        <taxon>Streptomycetaceae</taxon>
        <taxon>Streptomyces</taxon>
    </lineage>
</organism>
<dbReference type="EMBL" id="LMWP01000016">
    <property type="protein sequence ID" value="KUN27835.1"/>
    <property type="molecule type" value="Genomic_DNA"/>
</dbReference>
<gene>
    <name evidence="2" type="ORF">AQJ11_14580</name>
</gene>
<keyword evidence="3" id="KW-1185">Reference proteome</keyword>
<comment type="caution">
    <text evidence="2">The sequence shown here is derived from an EMBL/GenBank/DDBJ whole genome shotgun (WGS) entry which is preliminary data.</text>
</comment>
<evidence type="ECO:0000313" key="3">
    <source>
        <dbReference type="Proteomes" id="UP000053398"/>
    </source>
</evidence>
<evidence type="ECO:0000313" key="2">
    <source>
        <dbReference type="EMBL" id="KUN27835.1"/>
    </source>
</evidence>
<dbReference type="Proteomes" id="UP000053398">
    <property type="component" value="Unassembled WGS sequence"/>
</dbReference>
<name>A0A101QDD4_STRCK</name>